<dbReference type="InterPro" id="IPR014729">
    <property type="entry name" value="Rossmann-like_a/b/a_fold"/>
</dbReference>
<reference evidence="1 2" key="1">
    <citation type="journal article" date="2010" name="Mol. Plant Microbe Interact.">
        <title>Streptomyces scabies 87-22 contains a coronafacic acid-like biosynthetic cluster that contributes to plant-microbe interactions.</title>
        <authorList>
            <person name="Bignell D.R."/>
            <person name="Seipke R.F."/>
            <person name="Huguet-Tapia J.C."/>
            <person name="Chambers A.H."/>
            <person name="Parry R.J."/>
            <person name="Loria R."/>
        </authorList>
    </citation>
    <scope>NUCLEOTIDE SEQUENCE [LARGE SCALE GENOMIC DNA]</scope>
    <source>
        <strain evidence="1 2">87.22</strain>
    </source>
</reference>
<accession>C9Z3H9</accession>
<name>C9Z3H9_STRSW</name>
<dbReference type="HOGENOM" id="CLU_049301_2_3_11"/>
<evidence type="ECO:0000313" key="2">
    <source>
        <dbReference type="Proteomes" id="UP000001444"/>
    </source>
</evidence>
<dbReference type="KEGG" id="scb:SCAB_10651"/>
<gene>
    <name evidence="1" type="ordered locus">SCAB_10651</name>
</gene>
<dbReference type="RefSeq" id="WP_012998966.1">
    <property type="nucleotide sequence ID" value="NC_013929.1"/>
</dbReference>
<dbReference type="AlphaFoldDB" id="C9Z3H9"/>
<dbReference type="Proteomes" id="UP000001444">
    <property type="component" value="Chromosome"/>
</dbReference>
<dbReference type="EMBL" id="FN554889">
    <property type="protein sequence ID" value="CBG68236.1"/>
    <property type="molecule type" value="Genomic_DNA"/>
</dbReference>
<dbReference type="Gene3D" id="3.40.50.620">
    <property type="entry name" value="HUPs"/>
    <property type="match status" value="2"/>
</dbReference>
<dbReference type="GeneID" id="24313468"/>
<dbReference type="SUPFAM" id="SSF52402">
    <property type="entry name" value="Adenine nucleotide alpha hydrolases-like"/>
    <property type="match status" value="2"/>
</dbReference>
<organism evidence="1 2">
    <name type="scientific">Streptomyces scabiei (strain 87.22)</name>
    <dbReference type="NCBI Taxonomy" id="680198"/>
    <lineage>
        <taxon>Bacteria</taxon>
        <taxon>Bacillati</taxon>
        <taxon>Actinomycetota</taxon>
        <taxon>Actinomycetes</taxon>
        <taxon>Kitasatosporales</taxon>
        <taxon>Streptomycetaceae</taxon>
        <taxon>Streptomyces</taxon>
    </lineage>
</organism>
<evidence type="ECO:0000313" key="1">
    <source>
        <dbReference type="EMBL" id="CBG68236.1"/>
    </source>
</evidence>
<keyword evidence="2" id="KW-1185">Reference proteome</keyword>
<dbReference type="STRING" id="680198.SCAB_10651"/>
<proteinExistence type="predicted"/>
<sequence length="186" mass="19183">MPGPRGLGGAAGFLLGSVASAVVERAGRPVVLVRAEATREYRTDASGTATTAYRDVVLGLDLADPDDTVLTFAFDAASRRAPGLRVVRGRSPRPVGGHATDVRREPPALLAPWQDKYPGVDGTDEAVVGRPGAHPADASLDACPVAVGRRIRPARGAPHIGPVTYAAPRRSVAPVAVVPVAVVPHT</sequence>
<dbReference type="eggNOG" id="COG0589">
    <property type="taxonomic scope" value="Bacteria"/>
</dbReference>
<protein>
    <submittedName>
        <fullName evidence="1">Uncharacterized protein</fullName>
    </submittedName>
</protein>